<dbReference type="AlphaFoldDB" id="A0A150KGT8"/>
<protein>
    <submittedName>
        <fullName evidence="1">Uncharacterized protein</fullName>
    </submittedName>
</protein>
<gene>
    <name evidence="1" type="ORF">B4099_1693</name>
</gene>
<reference evidence="1 2" key="1">
    <citation type="submission" date="2016-01" db="EMBL/GenBank/DDBJ databases">
        <title>Genome Sequences of Twelve Sporeforming Bacillus Species Isolated from Foods.</title>
        <authorList>
            <person name="Berendsen E.M."/>
            <person name="Wells-Bennik M.H."/>
            <person name="Krawcyk A.O."/>
            <person name="De Jong A."/>
            <person name="Holsappel S."/>
            <person name="Eijlander R.T."/>
            <person name="Kuipers O.P."/>
        </authorList>
    </citation>
    <scope>NUCLEOTIDE SEQUENCE [LARGE SCALE GENOMIC DNA]</scope>
    <source>
        <strain evidence="1 2">B4099</strain>
    </source>
</reference>
<comment type="caution">
    <text evidence="1">The sequence shown here is derived from an EMBL/GenBank/DDBJ whole genome shotgun (WGS) entry which is preliminary data.</text>
</comment>
<dbReference type="EMBL" id="LQYI01000025">
    <property type="protein sequence ID" value="KYC71599.1"/>
    <property type="molecule type" value="Genomic_DNA"/>
</dbReference>
<proteinExistence type="predicted"/>
<sequence>MPTSEIVPLFEKRVTESAKRAGREKAGGKQERADFFRKTSEKVQESGGPFVCLCYRLLTA</sequence>
<organism evidence="1 2">
    <name type="scientific">Heyndrickxia coagulans</name>
    <name type="common">Weizmannia coagulans</name>
    <dbReference type="NCBI Taxonomy" id="1398"/>
    <lineage>
        <taxon>Bacteria</taxon>
        <taxon>Bacillati</taxon>
        <taxon>Bacillota</taxon>
        <taxon>Bacilli</taxon>
        <taxon>Bacillales</taxon>
        <taxon>Bacillaceae</taxon>
        <taxon>Heyndrickxia</taxon>
    </lineage>
</organism>
<dbReference type="Proteomes" id="UP000075304">
    <property type="component" value="Unassembled WGS sequence"/>
</dbReference>
<evidence type="ECO:0000313" key="1">
    <source>
        <dbReference type="EMBL" id="KYC71599.1"/>
    </source>
</evidence>
<name>A0A150KGT8_HEYCO</name>
<accession>A0A150KGT8</accession>
<evidence type="ECO:0000313" key="2">
    <source>
        <dbReference type="Proteomes" id="UP000075304"/>
    </source>
</evidence>